<evidence type="ECO:0000256" key="3">
    <source>
        <dbReference type="SAM" id="Phobius"/>
    </source>
</evidence>
<proteinExistence type="predicted"/>
<keyword evidence="3" id="KW-0812">Transmembrane</keyword>
<dbReference type="EMBL" id="JAQIZT010000004">
    <property type="protein sequence ID" value="KAJ7001432.1"/>
    <property type="molecule type" value="Genomic_DNA"/>
</dbReference>
<dbReference type="Gene3D" id="1.25.40.10">
    <property type="entry name" value="Tetratricopeptide repeat domain"/>
    <property type="match status" value="1"/>
</dbReference>
<dbReference type="GO" id="GO:0003723">
    <property type="term" value="F:RNA binding"/>
    <property type="evidence" value="ECO:0007669"/>
    <property type="project" value="InterPro"/>
</dbReference>
<dbReference type="FunFam" id="1.25.40.10:FF:000144">
    <property type="entry name" value="Pentatricopeptide repeat-containing protein, mitochondrial"/>
    <property type="match status" value="1"/>
</dbReference>
<dbReference type="InterPro" id="IPR002885">
    <property type="entry name" value="PPR_rpt"/>
</dbReference>
<dbReference type="NCBIfam" id="TIGR00756">
    <property type="entry name" value="PPR"/>
    <property type="match status" value="1"/>
</dbReference>
<sequence length="174" mass="19176">MPKRDVVSWNTMVIGHGLVFTNMMVLGTRRNQFAFISSLCACASLASVKLGKHIDGYLIRKKFRPNTIVVSSLIDMHSKCGSCEAGFFYLMGNKQGVVLWNPMIYALAQHDHGEEAIQMFDDMMGNGLRPDKITLVVILNACCHAGLVEEGLRLLESIIGGNFFSRSGTLCSLD</sequence>
<feature type="repeat" description="PPR" evidence="2">
    <location>
        <begin position="96"/>
        <end position="130"/>
    </location>
</feature>
<evidence type="ECO:0000313" key="4">
    <source>
        <dbReference type="EMBL" id="KAJ7001432.1"/>
    </source>
</evidence>
<dbReference type="InterPro" id="IPR011990">
    <property type="entry name" value="TPR-like_helical_dom_sf"/>
</dbReference>
<reference evidence="4 5" key="1">
    <citation type="journal article" date="2023" name="Mol. Ecol. Resour.">
        <title>Chromosome-level genome assembly of a triploid poplar Populus alba 'Berolinensis'.</title>
        <authorList>
            <person name="Chen S."/>
            <person name="Yu Y."/>
            <person name="Wang X."/>
            <person name="Wang S."/>
            <person name="Zhang T."/>
            <person name="Zhou Y."/>
            <person name="He R."/>
            <person name="Meng N."/>
            <person name="Wang Y."/>
            <person name="Liu W."/>
            <person name="Liu Z."/>
            <person name="Liu J."/>
            <person name="Guo Q."/>
            <person name="Huang H."/>
            <person name="Sederoff R.R."/>
            <person name="Wang G."/>
            <person name="Qu G."/>
            <person name="Chen S."/>
        </authorList>
    </citation>
    <scope>NUCLEOTIDE SEQUENCE [LARGE SCALE GENOMIC DNA]</scope>
    <source>
        <strain evidence="4">SC-2020</strain>
    </source>
</reference>
<dbReference type="InterPro" id="IPR046960">
    <property type="entry name" value="PPR_At4g14850-like_plant"/>
</dbReference>
<keyword evidence="3" id="KW-0472">Membrane</keyword>
<dbReference type="GO" id="GO:0009451">
    <property type="term" value="P:RNA modification"/>
    <property type="evidence" value="ECO:0007669"/>
    <property type="project" value="InterPro"/>
</dbReference>
<evidence type="ECO:0000256" key="2">
    <source>
        <dbReference type="PROSITE-ProRule" id="PRU00708"/>
    </source>
</evidence>
<dbReference type="PANTHER" id="PTHR47926:SF465">
    <property type="entry name" value="PENTATRICOPEPTIDE REPEAT (PPR-LIKE) SUPERFAMILY PROTEIN"/>
    <property type="match status" value="1"/>
</dbReference>
<dbReference type="PANTHER" id="PTHR47926">
    <property type="entry name" value="PENTATRICOPEPTIDE REPEAT-CONTAINING PROTEIN"/>
    <property type="match status" value="1"/>
</dbReference>
<keyword evidence="5" id="KW-1185">Reference proteome</keyword>
<accession>A0AAD6W6V1</accession>
<gene>
    <name evidence="4" type="ORF">NC653_011758</name>
</gene>
<name>A0AAD6W6V1_9ROSI</name>
<keyword evidence="3" id="KW-1133">Transmembrane helix</keyword>
<dbReference type="Pfam" id="PF13041">
    <property type="entry name" value="PPR_2"/>
    <property type="match status" value="1"/>
</dbReference>
<dbReference type="AlphaFoldDB" id="A0AAD6W6V1"/>
<dbReference type="PROSITE" id="PS51375">
    <property type="entry name" value="PPR"/>
    <property type="match status" value="1"/>
</dbReference>
<feature type="transmembrane region" description="Helical" evidence="3">
    <location>
        <begin position="7"/>
        <end position="27"/>
    </location>
</feature>
<organism evidence="4 5">
    <name type="scientific">Populus alba x Populus x berolinensis</name>
    <dbReference type="NCBI Taxonomy" id="444605"/>
    <lineage>
        <taxon>Eukaryota</taxon>
        <taxon>Viridiplantae</taxon>
        <taxon>Streptophyta</taxon>
        <taxon>Embryophyta</taxon>
        <taxon>Tracheophyta</taxon>
        <taxon>Spermatophyta</taxon>
        <taxon>Magnoliopsida</taxon>
        <taxon>eudicotyledons</taxon>
        <taxon>Gunneridae</taxon>
        <taxon>Pentapetalae</taxon>
        <taxon>rosids</taxon>
        <taxon>fabids</taxon>
        <taxon>Malpighiales</taxon>
        <taxon>Salicaceae</taxon>
        <taxon>Saliceae</taxon>
        <taxon>Populus</taxon>
    </lineage>
</organism>
<comment type="caution">
    <text evidence="4">The sequence shown here is derived from an EMBL/GenBank/DDBJ whole genome shotgun (WGS) entry which is preliminary data.</text>
</comment>
<dbReference type="Proteomes" id="UP001164929">
    <property type="component" value="Chromosome 4"/>
</dbReference>
<protein>
    <recommendedName>
        <fullName evidence="6">Pentatricopeptide repeat-containing protein</fullName>
    </recommendedName>
</protein>
<evidence type="ECO:0000313" key="5">
    <source>
        <dbReference type="Proteomes" id="UP001164929"/>
    </source>
</evidence>
<evidence type="ECO:0000256" key="1">
    <source>
        <dbReference type="ARBA" id="ARBA00022737"/>
    </source>
</evidence>
<evidence type="ECO:0008006" key="6">
    <source>
        <dbReference type="Google" id="ProtNLM"/>
    </source>
</evidence>
<keyword evidence="1" id="KW-0677">Repeat</keyword>